<dbReference type="InterPro" id="IPR011152">
    <property type="entry name" value="Pesterase_MJ0912"/>
</dbReference>
<accession>A0ABQ6G3M7</accession>
<name>A0ABQ6G3M7_9CHLR</name>
<protein>
    <submittedName>
        <fullName evidence="3">DeoR family transcriptional regulator</fullName>
    </submittedName>
</protein>
<dbReference type="SUPFAM" id="SSF56300">
    <property type="entry name" value="Metallo-dependent phosphatases"/>
    <property type="match status" value="1"/>
</dbReference>
<dbReference type="InterPro" id="IPR050126">
    <property type="entry name" value="Ap4A_hydrolase"/>
</dbReference>
<comment type="similarity">
    <text evidence="1">Belongs to the metallophosphoesterase superfamily. YfcE family.</text>
</comment>
<dbReference type="Gene3D" id="3.60.21.10">
    <property type="match status" value="1"/>
</dbReference>
<gene>
    <name evidence="3" type="ORF">KDH_72990</name>
</gene>
<evidence type="ECO:0000313" key="4">
    <source>
        <dbReference type="Proteomes" id="UP001344906"/>
    </source>
</evidence>
<dbReference type="Proteomes" id="UP001344906">
    <property type="component" value="Unassembled WGS sequence"/>
</dbReference>
<dbReference type="Pfam" id="PF12850">
    <property type="entry name" value="Metallophos_2"/>
    <property type="match status" value="1"/>
</dbReference>
<evidence type="ECO:0000259" key="2">
    <source>
        <dbReference type="Pfam" id="PF12850"/>
    </source>
</evidence>
<evidence type="ECO:0000313" key="3">
    <source>
        <dbReference type="EMBL" id="GLV60480.1"/>
    </source>
</evidence>
<organism evidence="3 4">
    <name type="scientific">Dictyobacter halimunensis</name>
    <dbReference type="NCBI Taxonomy" id="3026934"/>
    <lineage>
        <taxon>Bacteria</taxon>
        <taxon>Bacillati</taxon>
        <taxon>Chloroflexota</taxon>
        <taxon>Ktedonobacteria</taxon>
        <taxon>Ktedonobacterales</taxon>
        <taxon>Dictyobacteraceae</taxon>
        <taxon>Dictyobacter</taxon>
    </lineage>
</organism>
<feature type="domain" description="Calcineurin-like phosphoesterase" evidence="2">
    <location>
        <begin position="1"/>
        <end position="194"/>
    </location>
</feature>
<reference evidence="3 4" key="1">
    <citation type="submission" date="2023-02" db="EMBL/GenBank/DDBJ databases">
        <title>Dictyobacter halimunensis sp. nov., a new member of the class Ktedonobacteria from forest soil in a geothermal area.</title>
        <authorList>
            <person name="Rachmania M.K."/>
            <person name="Ningsih F."/>
            <person name="Sakai Y."/>
            <person name="Yabe S."/>
            <person name="Yokota A."/>
            <person name="Sjamsuridzal W."/>
        </authorList>
    </citation>
    <scope>NUCLEOTIDE SEQUENCE [LARGE SCALE GENOMIC DNA]</scope>
    <source>
        <strain evidence="3 4">S3.2.2.5</strain>
    </source>
</reference>
<evidence type="ECO:0000256" key="1">
    <source>
        <dbReference type="ARBA" id="ARBA00008950"/>
    </source>
</evidence>
<dbReference type="EMBL" id="BSRI01000002">
    <property type="protein sequence ID" value="GLV60480.1"/>
    <property type="molecule type" value="Genomic_DNA"/>
</dbReference>
<dbReference type="InterPro" id="IPR024654">
    <property type="entry name" value="Calcineurin-like_PHP_lpxH"/>
</dbReference>
<sequence length="251" mass="27437">MKIAALYDIHGNLPALNAVLAELEEEHPDLIVVGGDIVSGPMPSQTLERLVALGDRVRFIRGNGDREVVMAFDGQPLRPAMSEEGRAITSWVAGQFTRDQRDFLADLPEQITLSISGLGDVLFCHATPRNDEEIFTTNSPQERLATIFAGVQTPTVVCGHTHVQFDIPFEGLRIINSGSVGMPYADQPGAYWLLLDEQGPHFRSTPYDLQAAAQAIEASGYPQAHEFATENVLTVPTAAEAMEIFERLAHD</sequence>
<keyword evidence="4" id="KW-1185">Reference proteome</keyword>
<proteinExistence type="inferred from homology"/>
<dbReference type="PANTHER" id="PTHR42850">
    <property type="entry name" value="METALLOPHOSPHOESTERASE"/>
    <property type="match status" value="1"/>
</dbReference>
<comment type="caution">
    <text evidence="3">The sequence shown here is derived from an EMBL/GenBank/DDBJ whole genome shotgun (WGS) entry which is preliminary data.</text>
</comment>
<dbReference type="InterPro" id="IPR029052">
    <property type="entry name" value="Metallo-depent_PP-like"/>
</dbReference>
<dbReference type="RefSeq" id="WP_338257561.1">
    <property type="nucleotide sequence ID" value="NZ_BSRI01000002.1"/>
</dbReference>
<dbReference type="PANTHER" id="PTHR42850:SF2">
    <property type="entry name" value="BLL5683 PROTEIN"/>
    <property type="match status" value="1"/>
</dbReference>
<dbReference type="PIRSF" id="PIRSF000883">
    <property type="entry name" value="Pesterase_MJ0912"/>
    <property type="match status" value="1"/>
</dbReference>